<keyword evidence="2" id="KW-1185">Reference proteome</keyword>
<gene>
    <name evidence="1" type="ORF">LITE_LOCUS17368</name>
</gene>
<accession>A0AAV0K5K4</accession>
<evidence type="ECO:0000313" key="1">
    <source>
        <dbReference type="EMBL" id="CAI0417590.1"/>
    </source>
</evidence>
<reference evidence="1" key="1">
    <citation type="submission" date="2022-08" db="EMBL/GenBank/DDBJ databases">
        <authorList>
            <person name="Gutierrez-Valencia J."/>
        </authorList>
    </citation>
    <scope>NUCLEOTIDE SEQUENCE</scope>
</reference>
<comment type="caution">
    <text evidence="1">The sequence shown here is derived from an EMBL/GenBank/DDBJ whole genome shotgun (WGS) entry which is preliminary data.</text>
</comment>
<evidence type="ECO:0000313" key="2">
    <source>
        <dbReference type="Proteomes" id="UP001154282"/>
    </source>
</evidence>
<dbReference type="Proteomes" id="UP001154282">
    <property type="component" value="Unassembled WGS sequence"/>
</dbReference>
<protein>
    <submittedName>
        <fullName evidence="1">Uncharacterized protein</fullName>
    </submittedName>
</protein>
<dbReference type="AlphaFoldDB" id="A0AAV0K5K4"/>
<dbReference type="EMBL" id="CAMGYJ010000005">
    <property type="protein sequence ID" value="CAI0417590.1"/>
    <property type="molecule type" value="Genomic_DNA"/>
</dbReference>
<name>A0AAV0K5K4_9ROSI</name>
<proteinExistence type="predicted"/>
<feature type="non-terminal residue" evidence="1">
    <location>
        <position position="1"/>
    </location>
</feature>
<sequence length="45" mass="5176">LCSQGKLEIIVERPRFYASTTNPAQGFTELSSIKFLSTSERQRER</sequence>
<organism evidence="1 2">
    <name type="scientific">Linum tenue</name>
    <dbReference type="NCBI Taxonomy" id="586396"/>
    <lineage>
        <taxon>Eukaryota</taxon>
        <taxon>Viridiplantae</taxon>
        <taxon>Streptophyta</taxon>
        <taxon>Embryophyta</taxon>
        <taxon>Tracheophyta</taxon>
        <taxon>Spermatophyta</taxon>
        <taxon>Magnoliopsida</taxon>
        <taxon>eudicotyledons</taxon>
        <taxon>Gunneridae</taxon>
        <taxon>Pentapetalae</taxon>
        <taxon>rosids</taxon>
        <taxon>fabids</taxon>
        <taxon>Malpighiales</taxon>
        <taxon>Linaceae</taxon>
        <taxon>Linum</taxon>
    </lineage>
</organism>